<dbReference type="PANTHER" id="PTHR31270">
    <property type="entry name" value="GLUTAMINYL-PEPTIDE CYCLOTRANSFERASE"/>
    <property type="match status" value="1"/>
</dbReference>
<dbReference type="EC" id="2.3.2.5" evidence="3"/>
<proteinExistence type="predicted"/>
<reference evidence="4" key="1">
    <citation type="journal article" date="2018" name="Gigascience">
        <title>Genome assembly of the Pink Ipe (Handroanthus impetiginosus, Bignoniaceae), a highly valued, ecologically keystone Neotropical timber forest tree.</title>
        <authorList>
            <person name="Silva-Junior O.B."/>
            <person name="Grattapaglia D."/>
            <person name="Novaes E."/>
            <person name="Collevatti R.G."/>
        </authorList>
    </citation>
    <scope>NUCLEOTIDE SEQUENCE [LARGE SCALE GENOMIC DNA]</scope>
    <source>
        <strain evidence="4">cv. UFG-1</strain>
    </source>
</reference>
<feature type="region of interest" description="Disordered" evidence="1">
    <location>
        <begin position="1"/>
        <end position="26"/>
    </location>
</feature>
<dbReference type="GO" id="GO:0016603">
    <property type="term" value="F:glutaminyl-peptide cyclotransferase activity"/>
    <property type="evidence" value="ECO:0007669"/>
    <property type="project" value="UniProtKB-EC"/>
</dbReference>
<dbReference type="STRING" id="429701.A0A2G9GGY6"/>
<keyword evidence="2" id="KW-0812">Transmembrane</keyword>
<sequence>MTSKSLRKKSSKRSSNSNPPSSQDNSMALSAPSFYSNYRIVPLLISAVMFVFVLITLTISSKMSNVIGSDPNTDRIYSVEVVNEFPHDPSAFTQGLLYAGNDTLFESTGLNGHSSVRRVALSTGKVEAIHRMPRSYFGEGLTLLGDRLRCSILKCKTVGDWQLTGKFYLEVMELRPCITWTLRHSKLSRSI</sequence>
<evidence type="ECO:0000313" key="3">
    <source>
        <dbReference type="EMBL" id="PIN04563.1"/>
    </source>
</evidence>
<gene>
    <name evidence="3" type="ORF">CDL12_22901</name>
</gene>
<dbReference type="EMBL" id="NKXS01005094">
    <property type="protein sequence ID" value="PIN04563.1"/>
    <property type="molecule type" value="Genomic_DNA"/>
</dbReference>
<feature type="transmembrane region" description="Helical" evidence="2">
    <location>
        <begin position="40"/>
        <end position="59"/>
    </location>
</feature>
<feature type="compositionally biased region" description="Low complexity" evidence="1">
    <location>
        <begin position="13"/>
        <end position="22"/>
    </location>
</feature>
<dbReference type="AlphaFoldDB" id="A0A2G9GGY6"/>
<keyword evidence="3" id="KW-0808">Transferase</keyword>
<feature type="compositionally biased region" description="Basic residues" evidence="1">
    <location>
        <begin position="1"/>
        <end position="12"/>
    </location>
</feature>
<dbReference type="PANTHER" id="PTHR31270:SF1">
    <property type="entry name" value="GLUTAMINYL-PEPTIDE CYCLOTRANSFERASE"/>
    <property type="match status" value="1"/>
</dbReference>
<keyword evidence="3" id="KW-0012">Acyltransferase</keyword>
<organism evidence="3 4">
    <name type="scientific">Handroanthus impetiginosus</name>
    <dbReference type="NCBI Taxonomy" id="429701"/>
    <lineage>
        <taxon>Eukaryota</taxon>
        <taxon>Viridiplantae</taxon>
        <taxon>Streptophyta</taxon>
        <taxon>Embryophyta</taxon>
        <taxon>Tracheophyta</taxon>
        <taxon>Spermatophyta</taxon>
        <taxon>Magnoliopsida</taxon>
        <taxon>eudicotyledons</taxon>
        <taxon>Gunneridae</taxon>
        <taxon>Pentapetalae</taxon>
        <taxon>asterids</taxon>
        <taxon>lamiids</taxon>
        <taxon>Lamiales</taxon>
        <taxon>Bignoniaceae</taxon>
        <taxon>Crescentiina</taxon>
        <taxon>Tabebuia alliance</taxon>
        <taxon>Handroanthus</taxon>
    </lineage>
</organism>
<accession>A0A2G9GGY6</accession>
<keyword evidence="2" id="KW-0472">Membrane</keyword>
<dbReference type="Pfam" id="PF05096">
    <property type="entry name" value="Glu_cyclase_2"/>
    <property type="match status" value="1"/>
</dbReference>
<name>A0A2G9GGY6_9LAMI</name>
<keyword evidence="2" id="KW-1133">Transmembrane helix</keyword>
<evidence type="ECO:0000313" key="4">
    <source>
        <dbReference type="Proteomes" id="UP000231279"/>
    </source>
</evidence>
<dbReference type="OrthoDB" id="409395at2759"/>
<dbReference type="Proteomes" id="UP000231279">
    <property type="component" value="Unassembled WGS sequence"/>
</dbReference>
<protein>
    <submittedName>
        <fullName evidence="3">Glutaminyl-peptide cyclotransferase</fullName>
        <ecNumber evidence="3">2.3.2.5</ecNumber>
    </submittedName>
</protein>
<evidence type="ECO:0000256" key="2">
    <source>
        <dbReference type="SAM" id="Phobius"/>
    </source>
</evidence>
<keyword evidence="4" id="KW-1185">Reference proteome</keyword>
<comment type="caution">
    <text evidence="3">The sequence shown here is derived from an EMBL/GenBank/DDBJ whole genome shotgun (WGS) entry which is preliminary data.</text>
</comment>
<dbReference type="InterPro" id="IPR007788">
    <property type="entry name" value="QCT"/>
</dbReference>
<evidence type="ECO:0000256" key="1">
    <source>
        <dbReference type="SAM" id="MobiDB-lite"/>
    </source>
</evidence>